<reference evidence="3 4" key="1">
    <citation type="submission" date="2023-12" db="EMBL/GenBank/DDBJ databases">
        <title>Baltic Sea Cyanobacteria.</title>
        <authorList>
            <person name="Delbaje E."/>
            <person name="Fewer D.P."/>
            <person name="Shishido T.K."/>
        </authorList>
    </citation>
    <scope>NUCLEOTIDE SEQUENCE [LARGE SCALE GENOMIC DNA]</scope>
    <source>
        <strain evidence="3 4">CCNP 1315</strain>
    </source>
</reference>
<evidence type="ECO:0000313" key="3">
    <source>
        <dbReference type="EMBL" id="MEA5523380.1"/>
    </source>
</evidence>
<evidence type="ECO:0000256" key="1">
    <source>
        <dbReference type="ARBA" id="ARBA00007637"/>
    </source>
</evidence>
<evidence type="ECO:0000313" key="4">
    <source>
        <dbReference type="Proteomes" id="UP001301728"/>
    </source>
</evidence>
<feature type="domain" description="NAD-dependent epimerase/dehydratase" evidence="2">
    <location>
        <begin position="2"/>
        <end position="127"/>
    </location>
</feature>
<sequence length="203" mass="22126">IVVASSDKAYGDHAVLPYTEEHALIGRHPYDVSKSCADLISLAYAHTYGLPVGVTRCGNIFGPRDINFSRIIPGTIRSALRGERPVIRSDGTPVRDYIYIDDVAAGYLLLAERVDQEGVRGRAFNFGTGEQQSVLGLTQLILNAAGRPDLEPLVLNEAKAEIAHQYLSSEAASRTLSWHPGASVADRLAETVAWYRDYLGRAT</sequence>
<dbReference type="Gene3D" id="3.90.25.10">
    <property type="entry name" value="UDP-galactose 4-epimerase, domain 1"/>
    <property type="match status" value="1"/>
</dbReference>
<dbReference type="Gene3D" id="3.40.50.720">
    <property type="entry name" value="NAD(P)-binding Rossmann-like Domain"/>
    <property type="match status" value="1"/>
</dbReference>
<dbReference type="Proteomes" id="UP001301728">
    <property type="component" value="Unassembled WGS sequence"/>
</dbReference>
<dbReference type="PANTHER" id="PTHR43000">
    <property type="entry name" value="DTDP-D-GLUCOSE 4,6-DEHYDRATASE-RELATED"/>
    <property type="match status" value="1"/>
</dbReference>
<feature type="non-terminal residue" evidence="3">
    <location>
        <position position="1"/>
    </location>
</feature>
<proteinExistence type="inferred from homology"/>
<comment type="caution">
    <text evidence="3">The sequence shown here is derived from an EMBL/GenBank/DDBJ whole genome shotgun (WGS) entry which is preliminary data.</text>
</comment>
<organism evidence="3 4">
    <name type="scientific">Limnoraphis robusta CCNP1315</name>
    <dbReference type="NCBI Taxonomy" id="3110306"/>
    <lineage>
        <taxon>Bacteria</taxon>
        <taxon>Bacillati</taxon>
        <taxon>Cyanobacteriota</taxon>
        <taxon>Cyanophyceae</taxon>
        <taxon>Oscillatoriophycideae</taxon>
        <taxon>Oscillatoriales</taxon>
        <taxon>Sirenicapillariaceae</taxon>
        <taxon>Limnoraphis</taxon>
    </lineage>
</organism>
<gene>
    <name evidence="3" type="ORF">VB854_31065</name>
</gene>
<keyword evidence="4" id="KW-1185">Reference proteome</keyword>
<comment type="similarity">
    <text evidence="1">Belongs to the NAD(P)-dependent epimerase/dehydratase family.</text>
</comment>
<dbReference type="InterPro" id="IPR036291">
    <property type="entry name" value="NAD(P)-bd_dom_sf"/>
</dbReference>
<evidence type="ECO:0000259" key="2">
    <source>
        <dbReference type="Pfam" id="PF01370"/>
    </source>
</evidence>
<accession>A0ABU5U8P7</accession>
<dbReference type="EMBL" id="JAYGHT010000238">
    <property type="protein sequence ID" value="MEA5523380.1"/>
    <property type="molecule type" value="Genomic_DNA"/>
</dbReference>
<protein>
    <submittedName>
        <fullName evidence="3">NAD-dependent epimerase/dehydratase family protein</fullName>
    </submittedName>
</protein>
<dbReference type="Pfam" id="PF01370">
    <property type="entry name" value="Epimerase"/>
    <property type="match status" value="1"/>
</dbReference>
<name>A0ABU5U8P7_9CYAN</name>
<dbReference type="SUPFAM" id="SSF51735">
    <property type="entry name" value="NAD(P)-binding Rossmann-fold domains"/>
    <property type="match status" value="1"/>
</dbReference>
<dbReference type="InterPro" id="IPR001509">
    <property type="entry name" value="Epimerase_deHydtase"/>
</dbReference>
<dbReference type="RefSeq" id="WP_323307081.1">
    <property type="nucleotide sequence ID" value="NZ_JAYGHT010000238.1"/>
</dbReference>